<sequence>MARLFYTCSLFIWPLLLMTCFSLKLPSNLMELSKIQHLSKRHDDSIAFLVVGDWGRDGNFNKCRVAQVYLFPAFIY</sequence>
<name>A0ABD1ICK7_SALDI</name>
<gene>
    <name evidence="2" type="ORF">AAHA92_02058</name>
</gene>
<organism evidence="2 3">
    <name type="scientific">Salvia divinorum</name>
    <name type="common">Maria pastora</name>
    <name type="synonym">Diviner's sage</name>
    <dbReference type="NCBI Taxonomy" id="28513"/>
    <lineage>
        <taxon>Eukaryota</taxon>
        <taxon>Viridiplantae</taxon>
        <taxon>Streptophyta</taxon>
        <taxon>Embryophyta</taxon>
        <taxon>Tracheophyta</taxon>
        <taxon>Spermatophyta</taxon>
        <taxon>Magnoliopsida</taxon>
        <taxon>eudicotyledons</taxon>
        <taxon>Gunneridae</taxon>
        <taxon>Pentapetalae</taxon>
        <taxon>asterids</taxon>
        <taxon>lamiids</taxon>
        <taxon>Lamiales</taxon>
        <taxon>Lamiaceae</taxon>
        <taxon>Nepetoideae</taxon>
        <taxon>Mentheae</taxon>
        <taxon>Salviinae</taxon>
        <taxon>Salvia</taxon>
        <taxon>Salvia subgen. Calosphace</taxon>
    </lineage>
</organism>
<keyword evidence="2" id="KW-0378">Hydrolase</keyword>
<accession>A0ABD1ICK7</accession>
<comment type="caution">
    <text evidence="2">The sequence shown here is derived from an EMBL/GenBank/DDBJ whole genome shotgun (WGS) entry which is preliminary data.</text>
</comment>
<evidence type="ECO:0000313" key="3">
    <source>
        <dbReference type="Proteomes" id="UP001567538"/>
    </source>
</evidence>
<dbReference type="Proteomes" id="UP001567538">
    <property type="component" value="Unassembled WGS sequence"/>
</dbReference>
<dbReference type="EMBL" id="JBEAFC010000002">
    <property type="protein sequence ID" value="KAL1566449.1"/>
    <property type="molecule type" value="Genomic_DNA"/>
</dbReference>
<proteinExistence type="predicted"/>
<reference evidence="2 3" key="1">
    <citation type="submission" date="2024-06" db="EMBL/GenBank/DDBJ databases">
        <title>A chromosome level genome sequence of Diviner's sage (Salvia divinorum).</title>
        <authorList>
            <person name="Ford S.A."/>
            <person name="Ro D.-K."/>
            <person name="Ness R.W."/>
            <person name="Phillips M.A."/>
        </authorList>
    </citation>
    <scope>NUCLEOTIDE SEQUENCE [LARGE SCALE GENOMIC DNA]</scope>
    <source>
        <strain evidence="2">SAF-2024a</strain>
        <tissue evidence="2">Leaf</tissue>
    </source>
</reference>
<dbReference type="AlphaFoldDB" id="A0ABD1ICK7"/>
<dbReference type="GO" id="GO:0003993">
    <property type="term" value="F:acid phosphatase activity"/>
    <property type="evidence" value="ECO:0007669"/>
    <property type="project" value="UniProtKB-EC"/>
</dbReference>
<keyword evidence="3" id="KW-1185">Reference proteome</keyword>
<evidence type="ECO:0000256" key="1">
    <source>
        <dbReference type="SAM" id="SignalP"/>
    </source>
</evidence>
<protein>
    <submittedName>
        <fullName evidence="2">Acid phosphatase</fullName>
        <ecNumber evidence="2">3.1.3.2</ecNumber>
    </submittedName>
</protein>
<feature type="chain" id="PRO_5044873613" evidence="1">
    <location>
        <begin position="23"/>
        <end position="76"/>
    </location>
</feature>
<evidence type="ECO:0000313" key="2">
    <source>
        <dbReference type="EMBL" id="KAL1566449.1"/>
    </source>
</evidence>
<keyword evidence="1" id="KW-0732">Signal</keyword>
<dbReference type="EC" id="3.1.3.2" evidence="2"/>
<feature type="signal peptide" evidence="1">
    <location>
        <begin position="1"/>
        <end position="22"/>
    </location>
</feature>